<keyword evidence="2" id="KW-1185">Reference proteome</keyword>
<evidence type="ECO:0000313" key="2">
    <source>
        <dbReference type="Proteomes" id="UP000826271"/>
    </source>
</evidence>
<comment type="caution">
    <text evidence="1">The sequence shown here is derived from an EMBL/GenBank/DDBJ whole genome shotgun (WGS) entry which is preliminary data.</text>
</comment>
<dbReference type="Proteomes" id="UP000826271">
    <property type="component" value="Unassembled WGS sequence"/>
</dbReference>
<dbReference type="AlphaFoldDB" id="A0AAV6XG54"/>
<name>A0AAV6XG54_9LAMI</name>
<accession>A0AAV6XG54</accession>
<evidence type="ECO:0000313" key="1">
    <source>
        <dbReference type="EMBL" id="KAG8381423.1"/>
    </source>
</evidence>
<sequence>MFSLKSGDELVFGIPSISQPDKLIPDEMIATDPDSFLQSRSKTDGRDHKNNIRRRIIHRDLEKQRRNMMSGLSTEIRGENLSYDNSVMVNLDRNGVEILIDGSDQFRLSRVLQELMLNELNVVNCVSTKAKERFFHKIQAEADDLISLDLSLLQERLIHLIN</sequence>
<gene>
    <name evidence="1" type="ORF">BUALT_Bualt06G0120500</name>
</gene>
<dbReference type="EMBL" id="WHWC01000006">
    <property type="protein sequence ID" value="KAG8381423.1"/>
    <property type="molecule type" value="Genomic_DNA"/>
</dbReference>
<proteinExistence type="predicted"/>
<reference evidence="1" key="1">
    <citation type="submission" date="2019-10" db="EMBL/GenBank/DDBJ databases">
        <authorList>
            <person name="Zhang R."/>
            <person name="Pan Y."/>
            <person name="Wang J."/>
            <person name="Ma R."/>
            <person name="Yu S."/>
        </authorList>
    </citation>
    <scope>NUCLEOTIDE SEQUENCE</scope>
    <source>
        <strain evidence="1">LA-IB0</strain>
        <tissue evidence="1">Leaf</tissue>
    </source>
</reference>
<protein>
    <submittedName>
        <fullName evidence="1">Uncharacterized protein</fullName>
    </submittedName>
</protein>
<organism evidence="1 2">
    <name type="scientific">Buddleja alternifolia</name>
    <dbReference type="NCBI Taxonomy" id="168488"/>
    <lineage>
        <taxon>Eukaryota</taxon>
        <taxon>Viridiplantae</taxon>
        <taxon>Streptophyta</taxon>
        <taxon>Embryophyta</taxon>
        <taxon>Tracheophyta</taxon>
        <taxon>Spermatophyta</taxon>
        <taxon>Magnoliopsida</taxon>
        <taxon>eudicotyledons</taxon>
        <taxon>Gunneridae</taxon>
        <taxon>Pentapetalae</taxon>
        <taxon>asterids</taxon>
        <taxon>lamiids</taxon>
        <taxon>Lamiales</taxon>
        <taxon>Scrophulariaceae</taxon>
        <taxon>Buddlejeae</taxon>
        <taxon>Buddleja</taxon>
    </lineage>
</organism>